<dbReference type="Proteomes" id="UP000324800">
    <property type="component" value="Unassembled WGS sequence"/>
</dbReference>
<dbReference type="Pfam" id="PF00244">
    <property type="entry name" value="14-3-3"/>
    <property type="match status" value="1"/>
</dbReference>
<evidence type="ECO:0000313" key="3">
    <source>
        <dbReference type="EMBL" id="KAA6394983.1"/>
    </source>
</evidence>
<dbReference type="SUPFAM" id="SSF48445">
    <property type="entry name" value="14-3-3 protein"/>
    <property type="match status" value="1"/>
</dbReference>
<dbReference type="Gene3D" id="1.20.190.20">
    <property type="entry name" value="14-3-3 domain"/>
    <property type="match status" value="1"/>
</dbReference>
<organism evidence="3 4">
    <name type="scientific">Streblomastix strix</name>
    <dbReference type="NCBI Taxonomy" id="222440"/>
    <lineage>
        <taxon>Eukaryota</taxon>
        <taxon>Metamonada</taxon>
        <taxon>Preaxostyla</taxon>
        <taxon>Oxymonadida</taxon>
        <taxon>Streblomastigidae</taxon>
        <taxon>Streblomastix</taxon>
    </lineage>
</organism>
<dbReference type="InterPro" id="IPR000308">
    <property type="entry name" value="14-3-3"/>
</dbReference>
<name>A0A5J4WJN9_9EUKA</name>
<dbReference type="InterPro" id="IPR023410">
    <property type="entry name" value="14-3-3_domain"/>
</dbReference>
<evidence type="ECO:0000259" key="2">
    <source>
        <dbReference type="Pfam" id="PF00244"/>
    </source>
</evidence>
<dbReference type="OrthoDB" id="10260625at2759"/>
<comment type="caution">
    <text evidence="3">The sequence shown here is derived from an EMBL/GenBank/DDBJ whole genome shotgun (WGS) entry which is preliminary data.</text>
</comment>
<dbReference type="InterPro" id="IPR036815">
    <property type="entry name" value="14-3-3_dom_sf"/>
</dbReference>
<comment type="similarity">
    <text evidence="1">Belongs to the 14-3-3 family.</text>
</comment>
<sequence>MDVERAERIFRAKLAEQAELYSEFARIGMEIAKTGEELTEEERSLVSVAFKSEIGQLRSSWRVLSSIETREQQRG</sequence>
<proteinExistence type="inferred from homology"/>
<accession>A0A5J4WJN9</accession>
<dbReference type="AlphaFoldDB" id="A0A5J4WJN9"/>
<evidence type="ECO:0000256" key="1">
    <source>
        <dbReference type="ARBA" id="ARBA00006141"/>
    </source>
</evidence>
<evidence type="ECO:0000313" key="4">
    <source>
        <dbReference type="Proteomes" id="UP000324800"/>
    </source>
</evidence>
<dbReference type="PANTHER" id="PTHR18860">
    <property type="entry name" value="14-3-3 PROTEIN"/>
    <property type="match status" value="1"/>
</dbReference>
<protein>
    <recommendedName>
        <fullName evidence="2">14-3-3 domain-containing protein</fullName>
    </recommendedName>
</protein>
<gene>
    <name evidence="3" type="ORF">EZS28_009493</name>
</gene>
<dbReference type="EMBL" id="SNRW01001797">
    <property type="protein sequence ID" value="KAA6394983.1"/>
    <property type="molecule type" value="Genomic_DNA"/>
</dbReference>
<feature type="domain" description="14-3-3" evidence="2">
    <location>
        <begin position="12"/>
        <end position="74"/>
    </location>
</feature>
<reference evidence="3 4" key="1">
    <citation type="submission" date="2019-03" db="EMBL/GenBank/DDBJ databases">
        <title>Single cell metagenomics reveals metabolic interactions within the superorganism composed of flagellate Streblomastix strix and complex community of Bacteroidetes bacteria on its surface.</title>
        <authorList>
            <person name="Treitli S.C."/>
            <person name="Kolisko M."/>
            <person name="Husnik F."/>
            <person name="Keeling P."/>
            <person name="Hampl V."/>
        </authorList>
    </citation>
    <scope>NUCLEOTIDE SEQUENCE [LARGE SCALE GENOMIC DNA]</scope>
    <source>
        <strain evidence="3">ST1C</strain>
    </source>
</reference>